<dbReference type="InterPro" id="IPR005794">
    <property type="entry name" value="Fmt"/>
</dbReference>
<dbReference type="RefSeq" id="WP_055439468.1">
    <property type="nucleotide sequence ID" value="NZ_CYHB01000005.1"/>
</dbReference>
<dbReference type="GO" id="GO:0005829">
    <property type="term" value="C:cytosol"/>
    <property type="evidence" value="ECO:0007669"/>
    <property type="project" value="TreeGrafter"/>
</dbReference>
<evidence type="ECO:0000259" key="9">
    <source>
        <dbReference type="Pfam" id="PF00551"/>
    </source>
</evidence>
<dbReference type="EMBL" id="CYHB01000005">
    <property type="protein sequence ID" value="CUA87503.1"/>
    <property type="molecule type" value="Genomic_DNA"/>
</dbReference>
<dbReference type="EC" id="2.1.2.9" evidence="3 8"/>
<evidence type="ECO:0000256" key="7">
    <source>
        <dbReference type="ARBA" id="ARBA00048558"/>
    </source>
</evidence>
<dbReference type="Pfam" id="PF00551">
    <property type="entry name" value="Formyl_trans_N"/>
    <property type="match status" value="1"/>
</dbReference>
<dbReference type="GO" id="GO:0004479">
    <property type="term" value="F:methionyl-tRNA formyltransferase activity"/>
    <property type="evidence" value="ECO:0007669"/>
    <property type="project" value="UniProtKB-UniRule"/>
</dbReference>
<evidence type="ECO:0000256" key="4">
    <source>
        <dbReference type="ARBA" id="ARBA00016014"/>
    </source>
</evidence>
<proteinExistence type="inferred from homology"/>
<dbReference type="Pfam" id="PF02911">
    <property type="entry name" value="Formyl_trans_C"/>
    <property type="match status" value="1"/>
</dbReference>
<reference evidence="12" key="1">
    <citation type="submission" date="2015-08" db="EMBL/GenBank/DDBJ databases">
        <authorList>
            <person name="Varghese N."/>
        </authorList>
    </citation>
    <scope>NUCLEOTIDE SEQUENCE [LARGE SCALE GENOMIC DNA]</scope>
    <source>
        <strain evidence="12">DSM 27808</strain>
    </source>
</reference>
<dbReference type="InterPro" id="IPR005793">
    <property type="entry name" value="Formyl_trans_C"/>
</dbReference>
<dbReference type="FunFam" id="3.40.50.170:FF:000003">
    <property type="entry name" value="Methionyl-tRNA formyltransferase"/>
    <property type="match status" value="1"/>
</dbReference>
<dbReference type="AlphaFoldDB" id="A0A0K6H949"/>
<evidence type="ECO:0000256" key="8">
    <source>
        <dbReference type="HAMAP-Rule" id="MF_00182"/>
    </source>
</evidence>
<dbReference type="CDD" id="cd08646">
    <property type="entry name" value="FMT_core_Met-tRNA-FMT_N"/>
    <property type="match status" value="1"/>
</dbReference>
<evidence type="ECO:0000313" key="11">
    <source>
        <dbReference type="EMBL" id="CUA87503.1"/>
    </source>
</evidence>
<evidence type="ECO:0000256" key="6">
    <source>
        <dbReference type="ARBA" id="ARBA00022917"/>
    </source>
</evidence>
<evidence type="ECO:0000256" key="5">
    <source>
        <dbReference type="ARBA" id="ARBA00022679"/>
    </source>
</evidence>
<dbReference type="CDD" id="cd08704">
    <property type="entry name" value="Met_tRNA_FMT_C"/>
    <property type="match status" value="1"/>
</dbReference>
<gene>
    <name evidence="8" type="primary">fmt</name>
    <name evidence="11" type="ORF">Ga0061064_1821</name>
</gene>
<keyword evidence="5 8" id="KW-0808">Transferase</keyword>
<comment type="similarity">
    <text evidence="2 8">Belongs to the Fmt family.</text>
</comment>
<keyword evidence="6 8" id="KW-0648">Protein biosynthesis</keyword>
<dbReference type="Gene3D" id="3.10.25.10">
    <property type="entry name" value="Formyl transferase, C-terminal domain"/>
    <property type="match status" value="1"/>
</dbReference>
<dbReference type="HAMAP" id="MF_00182">
    <property type="entry name" value="Formyl_trans"/>
    <property type="match status" value="1"/>
</dbReference>
<comment type="function">
    <text evidence="1 8">Attaches a formyl group to the free amino group of methionyl-tRNA(fMet). The formyl group appears to play a dual role in the initiator identity of N-formylmethionyl-tRNA by promoting its recognition by IF2 and preventing the misappropriation of this tRNA by the elongation apparatus.</text>
</comment>
<evidence type="ECO:0000259" key="10">
    <source>
        <dbReference type="Pfam" id="PF02911"/>
    </source>
</evidence>
<dbReference type="Gene3D" id="3.40.50.170">
    <property type="entry name" value="Formyl transferase, N-terminal domain"/>
    <property type="match status" value="1"/>
</dbReference>
<evidence type="ECO:0000256" key="3">
    <source>
        <dbReference type="ARBA" id="ARBA00012261"/>
    </source>
</evidence>
<dbReference type="SUPFAM" id="SSF53328">
    <property type="entry name" value="Formyltransferase"/>
    <property type="match status" value="1"/>
</dbReference>
<sequence>MNKLRVVFAGTPEFAADHLQALLNDSAIDVVAVYTQPDRPAGRGKKLQASPVKILAEGHSLPVMQPVNFKNDEAKAQLAEFAADVMVVVAYGLLLPQAVLDIPRLGCINVHGSLLPRWRGAAPIQRALWAGDSETGVAVMQMEAGLDTGPVLQEARLTIEATDTSATLYSKLAVLGPQALVDTLHNIESCQANAAVQDNALATYAKKLSKEEAQLDWNQPAEVLERWVRAFNPWPICWLTTVTGDVVKVWQADVVPSNQQQAGSIIQADKSGIVIQTAQHALRLLQLQPPGKKPMAAADFLNGRADWFSPGHVLTSPVTETTE</sequence>
<name>A0A0K6H949_9GAMM</name>
<accession>A0A0K6H949</accession>
<evidence type="ECO:0000256" key="2">
    <source>
        <dbReference type="ARBA" id="ARBA00010699"/>
    </source>
</evidence>
<feature type="domain" description="Formyl transferase N-terminal" evidence="9">
    <location>
        <begin position="5"/>
        <end position="183"/>
    </location>
</feature>
<dbReference type="Proteomes" id="UP000182598">
    <property type="component" value="Unassembled WGS sequence"/>
</dbReference>
<dbReference type="NCBIfam" id="TIGR00460">
    <property type="entry name" value="fmt"/>
    <property type="match status" value="1"/>
</dbReference>
<feature type="domain" description="Formyl transferase C-terminal" evidence="10">
    <location>
        <begin position="207"/>
        <end position="304"/>
    </location>
</feature>
<organism evidence="11 12">
    <name type="scientific">Pseudidiomarina woesei</name>
    <dbReference type="NCBI Taxonomy" id="1381080"/>
    <lineage>
        <taxon>Bacteria</taxon>
        <taxon>Pseudomonadati</taxon>
        <taxon>Pseudomonadota</taxon>
        <taxon>Gammaproteobacteria</taxon>
        <taxon>Alteromonadales</taxon>
        <taxon>Idiomarinaceae</taxon>
        <taxon>Pseudidiomarina</taxon>
    </lineage>
</organism>
<protein>
    <recommendedName>
        <fullName evidence="4 8">Methionyl-tRNA formyltransferase</fullName>
        <ecNumber evidence="3 8">2.1.2.9</ecNumber>
    </recommendedName>
</protein>
<dbReference type="OrthoDB" id="9802815at2"/>
<dbReference type="InterPro" id="IPR011034">
    <property type="entry name" value="Formyl_transferase-like_C_sf"/>
</dbReference>
<comment type="catalytic activity">
    <reaction evidence="7 8">
        <text>L-methionyl-tRNA(fMet) + (6R)-10-formyltetrahydrofolate = N-formyl-L-methionyl-tRNA(fMet) + (6S)-5,6,7,8-tetrahydrofolate + H(+)</text>
        <dbReference type="Rhea" id="RHEA:24380"/>
        <dbReference type="Rhea" id="RHEA-COMP:9952"/>
        <dbReference type="Rhea" id="RHEA-COMP:9953"/>
        <dbReference type="ChEBI" id="CHEBI:15378"/>
        <dbReference type="ChEBI" id="CHEBI:57453"/>
        <dbReference type="ChEBI" id="CHEBI:78530"/>
        <dbReference type="ChEBI" id="CHEBI:78844"/>
        <dbReference type="ChEBI" id="CHEBI:195366"/>
        <dbReference type="EC" id="2.1.2.9"/>
    </reaction>
</comment>
<dbReference type="InterPro" id="IPR041711">
    <property type="entry name" value="Met-tRNA-FMT_N"/>
</dbReference>
<dbReference type="InterPro" id="IPR044135">
    <property type="entry name" value="Met-tRNA-FMT_C"/>
</dbReference>
<dbReference type="InterPro" id="IPR036477">
    <property type="entry name" value="Formyl_transf_N_sf"/>
</dbReference>
<dbReference type="PANTHER" id="PTHR11138">
    <property type="entry name" value="METHIONYL-TRNA FORMYLTRANSFERASE"/>
    <property type="match status" value="1"/>
</dbReference>
<evidence type="ECO:0000256" key="1">
    <source>
        <dbReference type="ARBA" id="ARBA00002606"/>
    </source>
</evidence>
<keyword evidence="12" id="KW-1185">Reference proteome</keyword>
<feature type="binding site" evidence="8">
    <location>
        <begin position="113"/>
        <end position="116"/>
    </location>
    <ligand>
        <name>(6S)-5,6,7,8-tetrahydrofolate</name>
        <dbReference type="ChEBI" id="CHEBI:57453"/>
    </ligand>
</feature>
<dbReference type="SUPFAM" id="SSF50486">
    <property type="entry name" value="FMT C-terminal domain-like"/>
    <property type="match status" value="1"/>
</dbReference>
<dbReference type="PANTHER" id="PTHR11138:SF5">
    <property type="entry name" value="METHIONYL-TRNA FORMYLTRANSFERASE, MITOCHONDRIAL"/>
    <property type="match status" value="1"/>
</dbReference>
<dbReference type="InterPro" id="IPR002376">
    <property type="entry name" value="Formyl_transf_N"/>
</dbReference>
<dbReference type="InterPro" id="IPR037022">
    <property type="entry name" value="Formyl_trans_C_sf"/>
</dbReference>
<evidence type="ECO:0000313" key="12">
    <source>
        <dbReference type="Proteomes" id="UP000182598"/>
    </source>
</evidence>